<reference evidence="2 3" key="1">
    <citation type="submission" date="2019-07" db="EMBL/GenBank/DDBJ databases">
        <title>Litoreibacter alkalisoli sp. nov., isolated from saline-alkaline soil.</title>
        <authorList>
            <person name="Wang S."/>
            <person name="Xu L."/>
            <person name="Xing Y.-T."/>
            <person name="Sun J.-Q."/>
        </authorList>
    </citation>
    <scope>NUCLEOTIDE SEQUENCE [LARGE SCALE GENOMIC DNA]</scope>
    <source>
        <strain evidence="2 3">LN3S51</strain>
    </source>
</reference>
<protein>
    <submittedName>
        <fullName evidence="2">Uncharacterized protein</fullName>
    </submittedName>
</protein>
<name>A0A5B8IWY1_9RHOB</name>
<sequence>MNLESLFAYICALTAALAASGAMAADAPPIQLSCSFETECFEDEDCAESTFSLSLTGEVGITDAQLLSDSETITGSLAATPAGGLAFLGITGPAVHLLSKGEDFTARYTVHLTNGPMVISYLGRCEAE</sequence>
<dbReference type="Proteomes" id="UP000318483">
    <property type="component" value="Chromosome"/>
</dbReference>
<keyword evidence="3" id="KW-1185">Reference proteome</keyword>
<evidence type="ECO:0000256" key="1">
    <source>
        <dbReference type="SAM" id="SignalP"/>
    </source>
</evidence>
<proteinExistence type="predicted"/>
<dbReference type="OrthoDB" id="7876140at2"/>
<keyword evidence="1" id="KW-0732">Signal</keyword>
<feature type="signal peptide" evidence="1">
    <location>
        <begin position="1"/>
        <end position="24"/>
    </location>
</feature>
<dbReference type="RefSeq" id="WP_146364323.1">
    <property type="nucleotide sequence ID" value="NZ_CP042261.1"/>
</dbReference>
<dbReference type="EMBL" id="CP042261">
    <property type="protein sequence ID" value="QDY69068.1"/>
    <property type="molecule type" value="Genomic_DNA"/>
</dbReference>
<evidence type="ECO:0000313" key="2">
    <source>
        <dbReference type="EMBL" id="QDY69068.1"/>
    </source>
</evidence>
<dbReference type="AlphaFoldDB" id="A0A5B8IWY1"/>
<evidence type="ECO:0000313" key="3">
    <source>
        <dbReference type="Proteomes" id="UP000318483"/>
    </source>
</evidence>
<feature type="chain" id="PRO_5022940025" evidence="1">
    <location>
        <begin position="25"/>
        <end position="128"/>
    </location>
</feature>
<gene>
    <name evidence="2" type="ORF">FPZ52_05100</name>
</gene>
<accession>A0A5B8IWY1</accession>
<organism evidence="2 3">
    <name type="scientific">Qingshengfaniella alkalisoli</name>
    <dbReference type="NCBI Taxonomy" id="2599296"/>
    <lineage>
        <taxon>Bacteria</taxon>
        <taxon>Pseudomonadati</taxon>
        <taxon>Pseudomonadota</taxon>
        <taxon>Alphaproteobacteria</taxon>
        <taxon>Rhodobacterales</taxon>
        <taxon>Paracoccaceae</taxon>
        <taxon>Qingshengfaniella</taxon>
    </lineage>
</organism>
<dbReference type="KEGG" id="lit:FPZ52_05100"/>